<feature type="compositionally biased region" description="Low complexity" evidence="1">
    <location>
        <begin position="222"/>
        <end position="238"/>
    </location>
</feature>
<feature type="region of interest" description="Disordered" evidence="1">
    <location>
        <begin position="84"/>
        <end position="240"/>
    </location>
</feature>
<dbReference type="Proteomes" id="UP001375240">
    <property type="component" value="Unassembled WGS sequence"/>
</dbReference>
<feature type="region of interest" description="Disordered" evidence="1">
    <location>
        <begin position="15"/>
        <end position="45"/>
    </location>
</feature>
<evidence type="ECO:0000256" key="1">
    <source>
        <dbReference type="SAM" id="MobiDB-lite"/>
    </source>
</evidence>
<proteinExistence type="predicted"/>
<feature type="compositionally biased region" description="Basic and acidic residues" evidence="1">
    <location>
        <begin position="162"/>
        <end position="172"/>
    </location>
</feature>
<comment type="caution">
    <text evidence="2">The sequence shown here is derived from an EMBL/GenBank/DDBJ whole genome shotgun (WGS) entry which is preliminary data.</text>
</comment>
<name>A0AAV9UM20_9PEZI</name>
<feature type="compositionally biased region" description="Polar residues" evidence="1">
    <location>
        <begin position="204"/>
        <end position="214"/>
    </location>
</feature>
<feature type="compositionally biased region" description="Low complexity" evidence="1">
    <location>
        <begin position="95"/>
        <end position="104"/>
    </location>
</feature>
<dbReference type="EMBL" id="JAVHNQ010000007">
    <property type="protein sequence ID" value="KAK6341583.1"/>
    <property type="molecule type" value="Genomic_DNA"/>
</dbReference>
<dbReference type="AlphaFoldDB" id="A0AAV9UM20"/>
<evidence type="ECO:0000313" key="3">
    <source>
        <dbReference type="Proteomes" id="UP001375240"/>
    </source>
</evidence>
<protein>
    <submittedName>
        <fullName evidence="2">Uncharacterized protein</fullName>
    </submittedName>
</protein>
<gene>
    <name evidence="2" type="ORF">TWF696_008654</name>
</gene>
<organism evidence="2 3">
    <name type="scientific">Orbilia brochopaga</name>
    <dbReference type="NCBI Taxonomy" id="3140254"/>
    <lineage>
        <taxon>Eukaryota</taxon>
        <taxon>Fungi</taxon>
        <taxon>Dikarya</taxon>
        <taxon>Ascomycota</taxon>
        <taxon>Pezizomycotina</taxon>
        <taxon>Orbiliomycetes</taxon>
        <taxon>Orbiliales</taxon>
        <taxon>Orbiliaceae</taxon>
        <taxon>Orbilia</taxon>
    </lineage>
</organism>
<reference evidence="2 3" key="1">
    <citation type="submission" date="2019-10" db="EMBL/GenBank/DDBJ databases">
        <authorList>
            <person name="Palmer J.M."/>
        </authorList>
    </citation>
    <scope>NUCLEOTIDE SEQUENCE [LARGE SCALE GENOMIC DNA]</scope>
    <source>
        <strain evidence="2 3">TWF696</strain>
    </source>
</reference>
<feature type="compositionally biased region" description="Gly residues" evidence="1">
    <location>
        <begin position="297"/>
        <end position="311"/>
    </location>
</feature>
<sequence>MGFLDHLPLLRRKERRAKNSVVRQETPVKVTNARQNDEKPKQTLPVQQHILSKSEQQAQSKKLTTTAITTSRLRLVRQVFRASSKKEPITKASNDGGSVSGDSDAISTDEAATATVQSRVSKRNSPKTVIPSRQSQNKESNRQQDQQDIDLPSIDPPFNNSDCDKNGSRRDSQGSGDSTITAKPDPSGFGGSDPGQNRYDDTSNGHSDNSTTMKDTVHKSPESAATTTSSHSSPAIAPDAGISRTGFSHIHAISYSLPAHTSSHCETSTSYSHSSGHGTSSYSSSSHGGHSSYSSSGDGGYSGGSYCGSSF</sequence>
<evidence type="ECO:0000313" key="2">
    <source>
        <dbReference type="EMBL" id="KAK6341583.1"/>
    </source>
</evidence>
<feature type="compositionally biased region" description="Polar residues" evidence="1">
    <location>
        <begin position="131"/>
        <end position="146"/>
    </location>
</feature>
<feature type="region of interest" description="Disordered" evidence="1">
    <location>
        <begin position="263"/>
        <end position="311"/>
    </location>
</feature>
<feature type="compositionally biased region" description="Low complexity" evidence="1">
    <location>
        <begin position="263"/>
        <end position="296"/>
    </location>
</feature>
<accession>A0AAV9UM20</accession>
<keyword evidence="3" id="KW-1185">Reference proteome</keyword>